<feature type="compositionally biased region" description="Pro residues" evidence="6">
    <location>
        <begin position="169"/>
        <end position="179"/>
    </location>
</feature>
<dbReference type="SUPFAM" id="SSF50249">
    <property type="entry name" value="Nucleic acid-binding proteins"/>
    <property type="match status" value="1"/>
</dbReference>
<feature type="region of interest" description="Disordered" evidence="6">
    <location>
        <begin position="1135"/>
        <end position="1242"/>
    </location>
</feature>
<dbReference type="PANTHER" id="PTHR30001:SF0">
    <property type="entry name" value="RIBONUCLEASE G"/>
    <property type="match status" value="1"/>
</dbReference>
<sequence>MLDINDQNEQNDPQGDGAAAEGSAPKAAPRRRRAASRPAGPPQAEADASGAAAALEAAAPEAAAAEPVKRVRRTRKKAEAEPVAEAPVAEAPAAEAPVTAAPAEEAPAAEPVKRVRRTRKKAEPVQTEIEVPQQPAAVAEEPVVEEPVAEEPLVVVVLEEEPEAEAPADPEPAPQPEPAPVVETTRSRRRAVRPSTAVFQAPVFQAPAEIVVAARPAVPAASFTQPAAPAVDSGSAEQAELEDGRRRNRRRATAPVAAPVVDSAPAAPVETEAEPSAPARRTRSRSNAPAAPTAPAVFQLSTGRAPLGAPEPVRTPAPEPVPAGPAEEAGYEDDAPTGRRRNRRRAVSQAPAFTAPVVPEELDEDTEDDTEADEAQDAQGSQESYGDEEGRPSRRRRRGGRRRRRGEGDDFDAPAAGEQQAAPAQSQQESDEDEDEDDDLGEALSASSRRRRRRRRRSGDGASEVESAAVTDDPERTVVKVREPRRRGSASDTAAPAAFDPDEVQSIKGSTRLEAKKQRRREGREQGRRRVPIITEAEFLARREAVERVMVVRQQGERTQIGVLEDNVLVEHYVNKEQATSYVGNVYLGKVQNVLPSMEAAFIDIGKGRNAVLYAGEVNFASFGSKGGARRIESVLKSGQSVLVQVSKDPIGHKGARLTSQISLPGRYLVYVPEGSMTGISRKLPDTERARLKNILKKIVPDDAGVIVRTAAEGASEDELTRDVQRLQQQWEDIQKKVSTGNAPTLLYGEPDMTVRVVRDIFNEDFTKVIVSGDTAWETIREYVDGVAPDLVPRLTRWTSEVDVFATYRIDEQLMKALDRKVWLPSGGSLVIDKTEAMIVVDVNTGKFTGQGGNLEETVTRNNIEAAEEIVRQLRLRDLGGIIVIDFIDMVLESNRDLVLRRLLECLGRDRTKHQVAEVTSLGLVQMTRKRVGQGLLESFSETCVHCNGRGVIVHMEQAPPVPKGFSGPMGEESFGHQDGESAEGGSGGGRRRRGRGRGGDSQSDAHGQGHEHDHEETLDELAQQVVTHGLTAEEVEDLEIVGPDADTEAAAEPVAPVVEVVVEQVEPAAPAPLDAAVQAEAEELAEAMIESSARPARTRRRAVRKATSPAGLPAAQEAAVVVVPAPVVIETAPEPVAEAVPVAEAPEAETPAAEAPVAEEPAAEAPAPRKRAPRKAAAKKAPADKAQAEQAGADAPAEAPAEAAAPAPAKKAAAKKTATKKAAAKKTATKRAAKKAAPAAE</sequence>
<dbReference type="SMART" id="SM00316">
    <property type="entry name" value="S1"/>
    <property type="match status" value="1"/>
</dbReference>
<reference evidence="9 10" key="1">
    <citation type="submission" date="2024-09" db="EMBL/GenBank/DDBJ databases">
        <authorList>
            <person name="Lee S.D."/>
        </authorList>
    </citation>
    <scope>NUCLEOTIDE SEQUENCE [LARGE SCALE GENOMIC DNA]</scope>
    <source>
        <strain evidence="9 10">N1-1</strain>
    </source>
</reference>
<feature type="compositionally biased region" description="Low complexity" evidence="6">
    <location>
        <begin position="1189"/>
        <end position="1212"/>
    </location>
</feature>
<feature type="compositionally biased region" description="Basic residues" evidence="6">
    <location>
        <begin position="448"/>
        <end position="457"/>
    </location>
</feature>
<dbReference type="CDD" id="cd04453">
    <property type="entry name" value="S1_RNase_E"/>
    <property type="match status" value="1"/>
</dbReference>
<evidence type="ECO:0000256" key="6">
    <source>
        <dbReference type="SAM" id="MobiDB-lite"/>
    </source>
</evidence>
<evidence type="ECO:0000256" key="3">
    <source>
        <dbReference type="ARBA" id="ARBA00022801"/>
    </source>
</evidence>
<dbReference type="Pfam" id="PF10150">
    <property type="entry name" value="RNase_E_G"/>
    <property type="match status" value="1"/>
</dbReference>
<dbReference type="PANTHER" id="PTHR30001">
    <property type="entry name" value="RIBONUCLEASE"/>
    <property type="match status" value="1"/>
</dbReference>
<keyword evidence="2" id="KW-0479">Metal-binding</keyword>
<comment type="cofactor">
    <cofactor evidence="1">
        <name>Mg(2+)</name>
        <dbReference type="ChEBI" id="CHEBI:18420"/>
    </cofactor>
</comment>
<dbReference type="EMBL" id="JBHEZX010000004">
    <property type="protein sequence ID" value="MFC1409825.1"/>
    <property type="molecule type" value="Genomic_DNA"/>
</dbReference>
<feature type="compositionally biased region" description="Basic residues" evidence="6">
    <location>
        <begin position="1169"/>
        <end position="1179"/>
    </location>
</feature>
<keyword evidence="4" id="KW-0460">Magnesium</keyword>
<keyword evidence="10" id="KW-1185">Reference proteome</keyword>
<feature type="compositionally biased region" description="Low complexity" evidence="6">
    <location>
        <begin position="17"/>
        <end position="27"/>
    </location>
</feature>
<feature type="compositionally biased region" description="Basic and acidic residues" evidence="6">
    <location>
        <begin position="511"/>
        <end position="528"/>
    </location>
</feature>
<evidence type="ECO:0000259" key="8">
    <source>
        <dbReference type="PROSITE" id="PS51231"/>
    </source>
</evidence>
<feature type="compositionally biased region" description="Polar residues" evidence="6">
    <location>
        <begin position="1"/>
        <end position="13"/>
    </location>
</feature>
<dbReference type="Proteomes" id="UP001592582">
    <property type="component" value="Unassembled WGS sequence"/>
</dbReference>
<evidence type="ECO:0000313" key="9">
    <source>
        <dbReference type="EMBL" id="MFC1409825.1"/>
    </source>
</evidence>
<evidence type="ECO:0000256" key="4">
    <source>
        <dbReference type="ARBA" id="ARBA00022842"/>
    </source>
</evidence>
<dbReference type="RefSeq" id="WP_380506306.1">
    <property type="nucleotide sequence ID" value="NZ_JBHEZX010000004.1"/>
</dbReference>
<feature type="region of interest" description="Disordered" evidence="6">
    <location>
        <begin position="222"/>
        <end position="528"/>
    </location>
</feature>
<protein>
    <submittedName>
        <fullName evidence="9">Rne/Rng family ribonuclease</fullName>
    </submittedName>
</protein>
<dbReference type="NCBIfam" id="TIGR00757">
    <property type="entry name" value="RNaseEG"/>
    <property type="match status" value="1"/>
</dbReference>
<feature type="compositionally biased region" description="Basic residues" evidence="6">
    <location>
        <begin position="1213"/>
        <end position="1235"/>
    </location>
</feature>
<feature type="compositionally biased region" description="Basic residues" evidence="6">
    <location>
        <begin position="393"/>
        <end position="405"/>
    </location>
</feature>
<accession>A0ABV6V7X2</accession>
<comment type="caution">
    <text evidence="9">The sequence shown here is derived from an EMBL/GenBank/DDBJ whole genome shotgun (WGS) entry which is preliminary data.</text>
</comment>
<feature type="compositionally biased region" description="Low complexity" evidence="6">
    <location>
        <begin position="1135"/>
        <end position="1167"/>
    </location>
</feature>
<feature type="compositionally biased region" description="Acidic residues" evidence="6">
    <location>
        <begin position="360"/>
        <end position="376"/>
    </location>
</feature>
<dbReference type="InterPro" id="IPR004659">
    <property type="entry name" value="RNase_E/G"/>
</dbReference>
<proteinExistence type="predicted"/>
<dbReference type="InterPro" id="IPR012340">
    <property type="entry name" value="NA-bd_OB-fold"/>
</dbReference>
<name>A0ABV6V7X2_9ACTN</name>
<dbReference type="InterPro" id="IPR003029">
    <property type="entry name" value="S1_domain"/>
</dbReference>
<feature type="compositionally biased region" description="Low complexity" evidence="6">
    <location>
        <begin position="253"/>
        <end position="291"/>
    </location>
</feature>
<dbReference type="Gene3D" id="2.40.50.140">
    <property type="entry name" value="Nucleic acid-binding proteins"/>
    <property type="match status" value="1"/>
</dbReference>
<evidence type="ECO:0000313" key="10">
    <source>
        <dbReference type="Proteomes" id="UP001592582"/>
    </source>
</evidence>
<keyword evidence="5" id="KW-0694">RNA-binding</keyword>
<organism evidence="9 10">
    <name type="scientific">Streptacidiphilus alkalitolerans</name>
    <dbReference type="NCBI Taxonomy" id="3342712"/>
    <lineage>
        <taxon>Bacteria</taxon>
        <taxon>Bacillati</taxon>
        <taxon>Actinomycetota</taxon>
        <taxon>Actinomycetes</taxon>
        <taxon>Kitasatosporales</taxon>
        <taxon>Streptomycetaceae</taxon>
        <taxon>Streptacidiphilus</taxon>
    </lineage>
</organism>
<feature type="compositionally biased region" description="Acidic residues" evidence="6">
    <location>
        <begin position="429"/>
        <end position="441"/>
    </location>
</feature>
<evidence type="ECO:0000259" key="7">
    <source>
        <dbReference type="PROSITE" id="PS50126"/>
    </source>
</evidence>
<feature type="domain" description="DAD" evidence="8">
    <location>
        <begin position="430"/>
        <end position="457"/>
    </location>
</feature>
<gene>
    <name evidence="9" type="ORF">ACEZDG_11105</name>
</gene>
<feature type="compositionally biased region" description="Low complexity" evidence="6">
    <location>
        <begin position="130"/>
        <end position="141"/>
    </location>
</feature>
<feature type="compositionally biased region" description="Low complexity" evidence="6">
    <location>
        <begin position="413"/>
        <end position="428"/>
    </location>
</feature>
<feature type="compositionally biased region" description="Low complexity" evidence="6">
    <location>
        <begin position="36"/>
        <end position="66"/>
    </location>
</feature>
<feature type="compositionally biased region" description="Low complexity" evidence="6">
    <location>
        <begin position="81"/>
        <end position="110"/>
    </location>
</feature>
<evidence type="ECO:0000256" key="1">
    <source>
        <dbReference type="ARBA" id="ARBA00001946"/>
    </source>
</evidence>
<feature type="compositionally biased region" description="Basic and acidic residues" evidence="6">
    <location>
        <begin position="473"/>
        <end position="482"/>
    </location>
</feature>
<feature type="region of interest" description="Disordered" evidence="6">
    <location>
        <begin position="160"/>
        <end position="199"/>
    </location>
</feature>
<dbReference type="InterPro" id="IPR019307">
    <property type="entry name" value="RNA-bd_AU-1/RNase_E/G"/>
</dbReference>
<feature type="region of interest" description="Disordered" evidence="6">
    <location>
        <begin position="1"/>
        <end position="145"/>
    </location>
</feature>
<dbReference type="PROSITE" id="PS51231">
    <property type="entry name" value="DAD"/>
    <property type="match status" value="1"/>
</dbReference>
<keyword evidence="3" id="KW-0378">Hydrolase</keyword>
<feature type="compositionally biased region" description="Pro residues" evidence="6">
    <location>
        <begin position="313"/>
        <end position="323"/>
    </location>
</feature>
<feature type="region of interest" description="Disordered" evidence="6">
    <location>
        <begin position="959"/>
        <end position="1017"/>
    </location>
</feature>
<dbReference type="PROSITE" id="PS50126">
    <property type="entry name" value="S1"/>
    <property type="match status" value="1"/>
</dbReference>
<evidence type="ECO:0000256" key="5">
    <source>
        <dbReference type="ARBA" id="ARBA00022884"/>
    </source>
</evidence>
<dbReference type="InterPro" id="IPR014767">
    <property type="entry name" value="DAD_dom"/>
</dbReference>
<feature type="domain" description="S1 motif" evidence="7">
    <location>
        <begin position="584"/>
        <end position="667"/>
    </location>
</feature>
<evidence type="ECO:0000256" key="2">
    <source>
        <dbReference type="ARBA" id="ARBA00022723"/>
    </source>
</evidence>